<keyword evidence="3" id="KW-1185">Reference proteome</keyword>
<dbReference type="RefSeq" id="WP_218148132.1">
    <property type="nucleotide sequence ID" value="NZ_FOFR01000008.1"/>
</dbReference>
<proteinExistence type="predicted"/>
<feature type="domain" description="Glyoxalase-like" evidence="1">
    <location>
        <begin position="16"/>
        <end position="116"/>
    </location>
</feature>
<dbReference type="STRING" id="402600.SAMN05216188_108179"/>
<dbReference type="Pfam" id="PF18029">
    <property type="entry name" value="Glyoxalase_6"/>
    <property type="match status" value="1"/>
</dbReference>
<reference evidence="3" key="1">
    <citation type="submission" date="2016-10" db="EMBL/GenBank/DDBJ databases">
        <authorList>
            <person name="Varghese N."/>
            <person name="Submissions S."/>
        </authorList>
    </citation>
    <scope>NUCLEOTIDE SEQUENCE [LARGE SCALE GENOMIC DNA]</scope>
    <source>
        <strain evidence="3">CGMCC 4.3525</strain>
    </source>
</reference>
<dbReference type="InterPro" id="IPR041581">
    <property type="entry name" value="Glyoxalase_6"/>
</dbReference>
<sequence>MTDRLEAVHRSRLFGIFIDTPVAQAGSAASFWSAALGVPARPVAGEEQFTALDGAVPGLTVDVQAVDDAPRYHVDIETDDVPAEVARLTALGAEPVSRWLDCHTLRAPGGHLLCVVPVHSDQETFERLARTWP</sequence>
<evidence type="ECO:0000259" key="1">
    <source>
        <dbReference type="Pfam" id="PF18029"/>
    </source>
</evidence>
<dbReference type="Proteomes" id="UP000199352">
    <property type="component" value="Unassembled WGS sequence"/>
</dbReference>
<dbReference type="AlphaFoldDB" id="A0A1H9LZU1"/>
<protein>
    <recommendedName>
        <fullName evidence="1">Glyoxalase-like domain-containing protein</fullName>
    </recommendedName>
</protein>
<evidence type="ECO:0000313" key="2">
    <source>
        <dbReference type="EMBL" id="SER16849.1"/>
    </source>
</evidence>
<dbReference type="SUPFAM" id="SSF54593">
    <property type="entry name" value="Glyoxalase/Bleomycin resistance protein/Dihydroxybiphenyl dioxygenase"/>
    <property type="match status" value="1"/>
</dbReference>
<organism evidence="2 3">
    <name type="scientific">Lentzea xinjiangensis</name>
    <dbReference type="NCBI Taxonomy" id="402600"/>
    <lineage>
        <taxon>Bacteria</taxon>
        <taxon>Bacillati</taxon>
        <taxon>Actinomycetota</taxon>
        <taxon>Actinomycetes</taxon>
        <taxon>Pseudonocardiales</taxon>
        <taxon>Pseudonocardiaceae</taxon>
        <taxon>Lentzea</taxon>
    </lineage>
</organism>
<evidence type="ECO:0000313" key="3">
    <source>
        <dbReference type="Proteomes" id="UP000199352"/>
    </source>
</evidence>
<dbReference type="EMBL" id="FOFR01000008">
    <property type="protein sequence ID" value="SER16849.1"/>
    <property type="molecule type" value="Genomic_DNA"/>
</dbReference>
<accession>A0A1H9LZU1</accession>
<dbReference type="Gene3D" id="3.10.180.10">
    <property type="entry name" value="2,3-Dihydroxybiphenyl 1,2-Dioxygenase, domain 1"/>
    <property type="match status" value="1"/>
</dbReference>
<dbReference type="InterPro" id="IPR029068">
    <property type="entry name" value="Glyas_Bleomycin-R_OHBP_Dase"/>
</dbReference>
<name>A0A1H9LZU1_9PSEU</name>
<dbReference type="CDD" id="cd06587">
    <property type="entry name" value="VOC"/>
    <property type="match status" value="1"/>
</dbReference>
<gene>
    <name evidence="2" type="ORF">SAMN05216188_108179</name>
</gene>